<dbReference type="EMBL" id="ASGZ01000064">
    <property type="protein sequence ID" value="ESP87058.1"/>
    <property type="molecule type" value="Genomic_DNA"/>
</dbReference>
<evidence type="ECO:0000313" key="2">
    <source>
        <dbReference type="EMBL" id="ESP87058.1"/>
    </source>
</evidence>
<sequence length="68" mass="7441">MAKIMVNSGRQLLLTAFMLVLAYAAVTLGYSGAAAFFGIVALALGVVLYRKVQNERVRAKFGEYRIDL</sequence>
<keyword evidence="1" id="KW-0472">Membrane</keyword>
<gene>
    <name evidence="2" type="ORF">K933_16112</name>
</gene>
<proteinExistence type="predicted"/>
<keyword evidence="1" id="KW-0812">Transmembrane</keyword>
<evidence type="ECO:0000256" key="1">
    <source>
        <dbReference type="SAM" id="Phobius"/>
    </source>
</evidence>
<keyword evidence="3" id="KW-1185">Reference proteome</keyword>
<accession>V4HAH9</accession>
<organism evidence="2 3">
    <name type="scientific">Candidatus Halobonum tyrrellensis G22</name>
    <dbReference type="NCBI Taxonomy" id="1324957"/>
    <lineage>
        <taxon>Archaea</taxon>
        <taxon>Methanobacteriati</taxon>
        <taxon>Methanobacteriota</taxon>
        <taxon>Stenosarchaea group</taxon>
        <taxon>Halobacteria</taxon>
        <taxon>Halobacteriales</taxon>
        <taxon>Haloferacaceae</taxon>
        <taxon>Candidatus Halobonum</taxon>
    </lineage>
</organism>
<comment type="caution">
    <text evidence="2">The sequence shown here is derived from an EMBL/GenBank/DDBJ whole genome shotgun (WGS) entry which is preliminary data.</text>
</comment>
<reference evidence="2 3" key="1">
    <citation type="journal article" date="2013" name="Genome Announc.">
        <title>Draft Genome Sequence of 'Candidatus Halobonum tyrrellensis' Strain G22, Isolated from the Hypersaline Waters of Lake Tyrrell, Australia.</title>
        <authorList>
            <person name="Ugalde J.A."/>
            <person name="Narasingarao P."/>
            <person name="Kuo S."/>
            <person name="Podell S."/>
            <person name="Allen E.E."/>
        </authorList>
    </citation>
    <scope>NUCLEOTIDE SEQUENCE [LARGE SCALE GENOMIC DNA]</scope>
    <source>
        <strain evidence="2 3">G22</strain>
    </source>
</reference>
<name>V4HAH9_9EURY</name>
<dbReference type="Proteomes" id="UP000017840">
    <property type="component" value="Unassembled WGS sequence"/>
</dbReference>
<feature type="transmembrane region" description="Helical" evidence="1">
    <location>
        <begin position="34"/>
        <end position="52"/>
    </location>
</feature>
<keyword evidence="1" id="KW-1133">Transmembrane helix</keyword>
<protein>
    <submittedName>
        <fullName evidence="2">Uncharacterized protein</fullName>
    </submittedName>
</protein>
<dbReference type="AlphaFoldDB" id="V4HAH9"/>
<evidence type="ECO:0000313" key="3">
    <source>
        <dbReference type="Proteomes" id="UP000017840"/>
    </source>
</evidence>